<reference evidence="5 6" key="1">
    <citation type="submission" date="2021-06" db="EMBL/GenBank/DDBJ databases">
        <authorList>
            <person name="Sun Q."/>
            <person name="Li D."/>
        </authorList>
    </citation>
    <scope>NUCLEOTIDE SEQUENCE [LARGE SCALE GENOMIC DNA]</scope>
    <source>
        <strain evidence="5 6">MSJ-1</strain>
    </source>
</reference>
<evidence type="ECO:0000313" key="6">
    <source>
        <dbReference type="Proteomes" id="UP000783742"/>
    </source>
</evidence>
<keyword evidence="2" id="KW-0472">Membrane</keyword>
<keyword evidence="2" id="KW-0812">Transmembrane</keyword>
<protein>
    <recommendedName>
        <fullName evidence="7">Membrane fusion protein</fullName>
    </recommendedName>
</protein>
<evidence type="ECO:0000259" key="4">
    <source>
        <dbReference type="Pfam" id="PF26018"/>
    </source>
</evidence>
<gene>
    <name evidence="5" type="ORF">KQI68_04195</name>
</gene>
<feature type="domain" description="RND related barrel-sandwich hybrid" evidence="4">
    <location>
        <begin position="65"/>
        <end position="254"/>
    </location>
</feature>
<organism evidence="5 6">
    <name type="scientific">Peptoniphilus ovalis</name>
    <dbReference type="NCBI Taxonomy" id="2841503"/>
    <lineage>
        <taxon>Bacteria</taxon>
        <taxon>Bacillati</taxon>
        <taxon>Bacillota</taxon>
        <taxon>Tissierellia</taxon>
        <taxon>Tissierellales</taxon>
        <taxon>Peptoniphilaceae</taxon>
        <taxon>Peptoniphilus</taxon>
    </lineage>
</organism>
<evidence type="ECO:0000256" key="1">
    <source>
        <dbReference type="SAM" id="Coils"/>
    </source>
</evidence>
<feature type="transmembrane region" description="Helical" evidence="2">
    <location>
        <begin position="12"/>
        <end position="32"/>
    </location>
</feature>
<keyword evidence="1" id="KW-0175">Coiled coil</keyword>
<accession>A0ABS6FFT9</accession>
<sequence length="415" mass="48486">MKNFLKKNKYFIRRLFALLLILFIFIFIYRIIRGNRNNDYKTIFPTLTTYEKDINTKIFNLYDDKVYFSKGEGIVVFNASEGQKVPLGYEVAYLNLMGDVSSFKDELNKIDAAIKLKKGIKPNDDEKSNKFSNDIQDLVKDKKYEKIYYDINSMDSSGVQNFNKQELEEYTELSLETLESKKNELEENISKYNYSYLSEFSGVVTYKIDGNEEYFKIDDLDKFTYDYLNINFTFSNLEMETKVKEGDPLFKLINNLRWNLACTIDNSKDIKDYKVGDLVKIQIEDMKDIYGSIAQINKNEKNAVIIVSLDRYFEEMYSNRIHKGKIIVERTKGYEIPKSTLITRDNMTGVFVQEIKGLVKFVPVEIVKEYKDTVFINRGNKQSVIMIGDKSYKTVTVNDALVINPKTVDESRILN</sequence>
<evidence type="ECO:0000259" key="3">
    <source>
        <dbReference type="Pfam" id="PF26011"/>
    </source>
</evidence>
<dbReference type="RefSeq" id="WP_216548887.1">
    <property type="nucleotide sequence ID" value="NZ_JAHLQO010000003.1"/>
</dbReference>
<name>A0ABS6FFT9_9FIRM</name>
<feature type="domain" description="RND related beta-barrel" evidence="3">
    <location>
        <begin position="258"/>
        <end position="329"/>
    </location>
</feature>
<dbReference type="InterPro" id="IPR058709">
    <property type="entry name" value="BSH_RND-rel"/>
</dbReference>
<proteinExistence type="predicted"/>
<dbReference type="Proteomes" id="UP000783742">
    <property type="component" value="Unassembled WGS sequence"/>
</dbReference>
<dbReference type="InterPro" id="IPR058729">
    <property type="entry name" value="Beta-barrel_RND-rel"/>
</dbReference>
<comment type="caution">
    <text evidence="5">The sequence shown here is derived from an EMBL/GenBank/DDBJ whole genome shotgun (WGS) entry which is preliminary data.</text>
</comment>
<dbReference type="Pfam" id="PF26018">
    <property type="entry name" value="BSH_RND_rel"/>
    <property type="match status" value="1"/>
</dbReference>
<keyword evidence="2" id="KW-1133">Transmembrane helix</keyword>
<dbReference type="Pfam" id="PF26011">
    <property type="entry name" value="Beta-barrel_RND_rel"/>
    <property type="match status" value="1"/>
</dbReference>
<evidence type="ECO:0008006" key="7">
    <source>
        <dbReference type="Google" id="ProtNLM"/>
    </source>
</evidence>
<evidence type="ECO:0000313" key="5">
    <source>
        <dbReference type="EMBL" id="MBU5669038.1"/>
    </source>
</evidence>
<dbReference type="EMBL" id="JAHLQO010000003">
    <property type="protein sequence ID" value="MBU5669038.1"/>
    <property type="molecule type" value="Genomic_DNA"/>
</dbReference>
<keyword evidence="6" id="KW-1185">Reference proteome</keyword>
<feature type="coiled-coil region" evidence="1">
    <location>
        <begin position="168"/>
        <end position="195"/>
    </location>
</feature>
<evidence type="ECO:0000256" key="2">
    <source>
        <dbReference type="SAM" id="Phobius"/>
    </source>
</evidence>